<keyword evidence="12" id="KW-0966">Cell projection</keyword>
<dbReference type="GO" id="GO:0044781">
    <property type="term" value="P:bacterial-type flagellum organization"/>
    <property type="evidence" value="ECO:0007669"/>
    <property type="project" value="UniProtKB-KW"/>
</dbReference>
<protein>
    <recommendedName>
        <fullName evidence="3">Flagellar FliJ protein</fullName>
    </recommendedName>
</protein>
<keyword evidence="12" id="KW-0282">Flagellum</keyword>
<keyword evidence="12" id="KW-0969">Cilium</keyword>
<dbReference type="GO" id="GO:0006935">
    <property type="term" value="P:chemotaxis"/>
    <property type="evidence" value="ECO:0007669"/>
    <property type="project" value="UniProtKB-KW"/>
</dbReference>
<dbReference type="NCBIfam" id="TIGR02473">
    <property type="entry name" value="flagell_FliJ"/>
    <property type="match status" value="1"/>
</dbReference>
<evidence type="ECO:0000256" key="7">
    <source>
        <dbReference type="ARBA" id="ARBA00022795"/>
    </source>
</evidence>
<keyword evidence="6" id="KW-0145">Chemotaxis</keyword>
<dbReference type="Proteomes" id="UP000184139">
    <property type="component" value="Unassembled WGS sequence"/>
</dbReference>
<organism evidence="12 13">
    <name type="scientific">Desulfofustis glycolicus DSM 9705</name>
    <dbReference type="NCBI Taxonomy" id="1121409"/>
    <lineage>
        <taxon>Bacteria</taxon>
        <taxon>Pseudomonadati</taxon>
        <taxon>Thermodesulfobacteriota</taxon>
        <taxon>Desulfobulbia</taxon>
        <taxon>Desulfobulbales</taxon>
        <taxon>Desulfocapsaceae</taxon>
        <taxon>Desulfofustis</taxon>
    </lineage>
</organism>
<dbReference type="Pfam" id="PF02050">
    <property type="entry name" value="FliJ"/>
    <property type="match status" value="1"/>
</dbReference>
<keyword evidence="4" id="KW-0813">Transport</keyword>
<sequence>MKPFSLDTVLNHRKRLLNLARGRFAEAQSEYNTVKLQVEQCVAERSGLIDTLAERQRDGIDIDEHVRFANRIDLLKTELERLQRRLQKKHEIVLRERQHLLQKSKEHQVLERLKQRQDAQWRQYLERNEAKALDEVAIMANTRKYR</sequence>
<dbReference type="RefSeq" id="WP_073373747.1">
    <property type="nucleotide sequence ID" value="NZ_FQXS01000004.1"/>
</dbReference>
<comment type="subcellular location">
    <subcellularLocation>
        <location evidence="1">Cell membrane</location>
        <topology evidence="1">Peripheral membrane protein</topology>
        <orientation evidence="1">Cytoplasmic side</orientation>
    </subcellularLocation>
</comment>
<dbReference type="STRING" id="1121409.SAMN02745124_00955"/>
<keyword evidence="11" id="KW-0175">Coiled coil</keyword>
<dbReference type="EMBL" id="FQXS01000004">
    <property type="protein sequence ID" value="SHH56970.1"/>
    <property type="molecule type" value="Genomic_DNA"/>
</dbReference>
<dbReference type="InterPro" id="IPR012823">
    <property type="entry name" value="Flagell_FliJ"/>
</dbReference>
<dbReference type="GO" id="GO:0015031">
    <property type="term" value="P:protein transport"/>
    <property type="evidence" value="ECO:0007669"/>
    <property type="project" value="UniProtKB-KW"/>
</dbReference>
<name>A0A1M5U268_9BACT</name>
<proteinExistence type="inferred from homology"/>
<evidence type="ECO:0000256" key="5">
    <source>
        <dbReference type="ARBA" id="ARBA00022475"/>
    </source>
</evidence>
<feature type="coiled-coil region" evidence="11">
    <location>
        <begin position="65"/>
        <end position="96"/>
    </location>
</feature>
<reference evidence="12 13" key="1">
    <citation type="submission" date="2016-11" db="EMBL/GenBank/DDBJ databases">
        <authorList>
            <person name="Jaros S."/>
            <person name="Januszkiewicz K."/>
            <person name="Wedrychowicz H."/>
        </authorList>
    </citation>
    <scope>NUCLEOTIDE SEQUENCE [LARGE SCALE GENOMIC DNA]</scope>
    <source>
        <strain evidence="12 13">DSM 9705</strain>
    </source>
</reference>
<dbReference type="Gene3D" id="1.10.287.1700">
    <property type="match status" value="1"/>
</dbReference>
<evidence type="ECO:0000256" key="1">
    <source>
        <dbReference type="ARBA" id="ARBA00004413"/>
    </source>
</evidence>
<dbReference type="GO" id="GO:0005886">
    <property type="term" value="C:plasma membrane"/>
    <property type="evidence" value="ECO:0007669"/>
    <property type="project" value="UniProtKB-SubCell"/>
</dbReference>
<dbReference type="AlphaFoldDB" id="A0A1M5U268"/>
<gene>
    <name evidence="12" type="ORF">SAMN02745124_00955</name>
</gene>
<dbReference type="InterPro" id="IPR053716">
    <property type="entry name" value="Flag_assembly_chemotaxis_eff"/>
</dbReference>
<evidence type="ECO:0000256" key="8">
    <source>
        <dbReference type="ARBA" id="ARBA00022927"/>
    </source>
</evidence>
<evidence type="ECO:0000313" key="13">
    <source>
        <dbReference type="Proteomes" id="UP000184139"/>
    </source>
</evidence>
<evidence type="ECO:0000313" key="12">
    <source>
        <dbReference type="EMBL" id="SHH56970.1"/>
    </source>
</evidence>
<evidence type="ECO:0000256" key="6">
    <source>
        <dbReference type="ARBA" id="ARBA00022500"/>
    </source>
</evidence>
<evidence type="ECO:0000256" key="3">
    <source>
        <dbReference type="ARBA" id="ARBA00020392"/>
    </source>
</evidence>
<keyword evidence="8" id="KW-0653">Protein transport</keyword>
<evidence type="ECO:0000256" key="2">
    <source>
        <dbReference type="ARBA" id="ARBA00010004"/>
    </source>
</evidence>
<evidence type="ECO:0000256" key="4">
    <source>
        <dbReference type="ARBA" id="ARBA00022448"/>
    </source>
</evidence>
<keyword evidence="9" id="KW-0472">Membrane</keyword>
<keyword evidence="13" id="KW-1185">Reference proteome</keyword>
<comment type="similarity">
    <text evidence="2">Belongs to the FliJ family.</text>
</comment>
<dbReference type="GO" id="GO:0009288">
    <property type="term" value="C:bacterial-type flagellum"/>
    <property type="evidence" value="ECO:0007669"/>
    <property type="project" value="InterPro"/>
</dbReference>
<keyword evidence="7" id="KW-1005">Bacterial flagellum biogenesis</keyword>
<keyword evidence="5" id="KW-1003">Cell membrane</keyword>
<dbReference type="OrthoDB" id="5432033at2"/>
<dbReference type="GO" id="GO:0071973">
    <property type="term" value="P:bacterial-type flagellum-dependent cell motility"/>
    <property type="evidence" value="ECO:0007669"/>
    <property type="project" value="InterPro"/>
</dbReference>
<evidence type="ECO:0000256" key="11">
    <source>
        <dbReference type="SAM" id="Coils"/>
    </source>
</evidence>
<evidence type="ECO:0000256" key="10">
    <source>
        <dbReference type="ARBA" id="ARBA00023225"/>
    </source>
</evidence>
<evidence type="ECO:0000256" key="9">
    <source>
        <dbReference type="ARBA" id="ARBA00023136"/>
    </source>
</evidence>
<accession>A0A1M5U268</accession>
<keyword evidence="10" id="KW-1006">Bacterial flagellum protein export</keyword>